<evidence type="ECO:0000256" key="11">
    <source>
        <dbReference type="ARBA" id="ARBA00023014"/>
    </source>
</evidence>
<comment type="catalytic activity">
    <reaction evidence="1">
        <text>Hydrolyzes free adenine bases from 7,8-dihydro-8-oxoguanine:adenine mismatched double-stranded DNA, leaving an apurinic site.</text>
        <dbReference type="EC" id="3.2.2.31"/>
    </reaction>
</comment>
<evidence type="ECO:0000256" key="5">
    <source>
        <dbReference type="ARBA" id="ARBA00022023"/>
    </source>
</evidence>
<evidence type="ECO:0000256" key="3">
    <source>
        <dbReference type="ARBA" id="ARBA00008343"/>
    </source>
</evidence>
<evidence type="ECO:0000256" key="8">
    <source>
        <dbReference type="ARBA" id="ARBA00022763"/>
    </source>
</evidence>
<organism evidence="16 17">
    <name type="scientific">Streptomyces capitiformicae</name>
    <dbReference type="NCBI Taxonomy" id="2014920"/>
    <lineage>
        <taxon>Bacteria</taxon>
        <taxon>Bacillati</taxon>
        <taxon>Actinomycetota</taxon>
        <taxon>Actinomycetes</taxon>
        <taxon>Kitasatosporales</taxon>
        <taxon>Streptomycetaceae</taxon>
        <taxon>Streptomyces</taxon>
    </lineage>
</organism>
<keyword evidence="6" id="KW-0004">4Fe-4S</keyword>
<dbReference type="InterPro" id="IPR044298">
    <property type="entry name" value="MIG/MutY"/>
</dbReference>
<keyword evidence="7" id="KW-0479">Metal-binding</keyword>
<evidence type="ECO:0000256" key="9">
    <source>
        <dbReference type="ARBA" id="ARBA00022801"/>
    </source>
</evidence>
<dbReference type="SMART" id="SM00478">
    <property type="entry name" value="ENDO3c"/>
    <property type="match status" value="1"/>
</dbReference>
<dbReference type="AlphaFoldDB" id="A0A918Z957"/>
<comment type="caution">
    <text evidence="16">The sequence shown here is derived from an EMBL/GenBank/DDBJ whole genome shotgun (WGS) entry which is preliminary data.</text>
</comment>
<evidence type="ECO:0000259" key="15">
    <source>
        <dbReference type="SMART" id="SM00478"/>
    </source>
</evidence>
<name>A0A918Z957_9ACTN</name>
<dbReference type="Proteomes" id="UP000603227">
    <property type="component" value="Unassembled WGS sequence"/>
</dbReference>
<evidence type="ECO:0000256" key="13">
    <source>
        <dbReference type="ARBA" id="ARBA00023295"/>
    </source>
</evidence>
<accession>A0A918Z957</accession>
<keyword evidence="8" id="KW-0227">DNA damage</keyword>
<reference evidence="16" key="2">
    <citation type="submission" date="2020-09" db="EMBL/GenBank/DDBJ databases">
        <authorList>
            <person name="Sun Q."/>
            <person name="Zhou Y."/>
        </authorList>
    </citation>
    <scope>NUCLEOTIDE SEQUENCE</scope>
    <source>
        <strain evidence="16">CGMCC 4.7403</strain>
    </source>
</reference>
<dbReference type="EMBL" id="BNAT01000024">
    <property type="protein sequence ID" value="GHE40993.1"/>
    <property type="molecule type" value="Genomic_DNA"/>
</dbReference>
<comment type="similarity">
    <text evidence="3">Belongs to the Nth/MutY family.</text>
</comment>
<dbReference type="PANTHER" id="PTHR42944:SF1">
    <property type="entry name" value="ADENINE DNA GLYCOSYLASE"/>
    <property type="match status" value="1"/>
</dbReference>
<dbReference type="InterPro" id="IPR004036">
    <property type="entry name" value="Endonuclease-III-like_CS2"/>
</dbReference>
<dbReference type="GO" id="GO:0006284">
    <property type="term" value="P:base-excision repair"/>
    <property type="evidence" value="ECO:0007669"/>
    <property type="project" value="InterPro"/>
</dbReference>
<gene>
    <name evidence="16" type="ORF">GCM10017771_60340</name>
</gene>
<evidence type="ECO:0000256" key="6">
    <source>
        <dbReference type="ARBA" id="ARBA00022485"/>
    </source>
</evidence>
<comment type="cofactor">
    <cofactor evidence="2">
        <name>[4Fe-4S] cluster</name>
        <dbReference type="ChEBI" id="CHEBI:49883"/>
    </cofactor>
</comment>
<dbReference type="Pfam" id="PF00633">
    <property type="entry name" value="HHH"/>
    <property type="match status" value="1"/>
</dbReference>
<reference evidence="16" key="1">
    <citation type="journal article" date="2014" name="Int. J. Syst. Evol. Microbiol.">
        <title>Complete genome sequence of Corynebacterium casei LMG S-19264T (=DSM 44701T), isolated from a smear-ripened cheese.</title>
        <authorList>
            <consortium name="US DOE Joint Genome Institute (JGI-PGF)"/>
            <person name="Walter F."/>
            <person name="Albersmeier A."/>
            <person name="Kalinowski J."/>
            <person name="Ruckert C."/>
        </authorList>
    </citation>
    <scope>NUCLEOTIDE SEQUENCE</scope>
    <source>
        <strain evidence="16">CGMCC 4.7403</strain>
    </source>
</reference>
<feature type="domain" description="HhH-GPD" evidence="15">
    <location>
        <begin position="125"/>
        <end position="277"/>
    </location>
</feature>
<dbReference type="GO" id="GO:0035485">
    <property type="term" value="F:adenine/guanine mispair binding"/>
    <property type="evidence" value="ECO:0007669"/>
    <property type="project" value="TreeGrafter"/>
</dbReference>
<evidence type="ECO:0000256" key="2">
    <source>
        <dbReference type="ARBA" id="ARBA00001966"/>
    </source>
</evidence>
<feature type="compositionally biased region" description="Polar residues" evidence="14">
    <location>
        <begin position="73"/>
        <end position="85"/>
    </location>
</feature>
<sequence>MEPGLLSRAPEKQGLRPVLFGPQGRVFQGRGELREQPTTTRTRQRTAPPPPRRAPANPAERRGRIGRAMTAPTKPQSSTAAQTPDSALAPALHTPVIAWFETHARDLPWRRPEAGPWGVMVSEFMLQQTPVNRVLPVYEQWLARWPRPADLAKEPPGEAVRAWGRLGYPRRALRLHGAAVAITERHGGDVPKEHAQLLALPGIGEYTAAAVASFAYGQRHAVLDTNVRRVLARAVTGTQYPPNATTAAERKLARALLPEDDDTASRWAAASMELGALVCTAKNENCHRCPIAARCAWLLAGKPAHDGPARRGQTYAGTDRQVRGKLLAVLRDAVAPVPQSVLDRVWDEPVQRARALDGLVADGLVEPLPGGLYRLPLT</sequence>
<dbReference type="GO" id="GO:0051539">
    <property type="term" value="F:4 iron, 4 sulfur cluster binding"/>
    <property type="evidence" value="ECO:0007669"/>
    <property type="project" value="UniProtKB-KW"/>
</dbReference>
<dbReference type="Gene3D" id="1.10.340.30">
    <property type="entry name" value="Hypothetical protein, domain 2"/>
    <property type="match status" value="1"/>
</dbReference>
<dbReference type="FunFam" id="1.10.340.30:FF:000003">
    <property type="entry name" value="A/G-specific adenine glycosylase"/>
    <property type="match status" value="1"/>
</dbReference>
<evidence type="ECO:0000313" key="17">
    <source>
        <dbReference type="Proteomes" id="UP000603227"/>
    </source>
</evidence>
<evidence type="ECO:0000256" key="1">
    <source>
        <dbReference type="ARBA" id="ARBA00000843"/>
    </source>
</evidence>
<dbReference type="EC" id="3.2.2.31" evidence="4"/>
<keyword evidence="17" id="KW-1185">Reference proteome</keyword>
<dbReference type="GO" id="GO:0032357">
    <property type="term" value="F:oxidized purine DNA binding"/>
    <property type="evidence" value="ECO:0007669"/>
    <property type="project" value="TreeGrafter"/>
</dbReference>
<dbReference type="PANTHER" id="PTHR42944">
    <property type="entry name" value="ADENINE DNA GLYCOSYLASE"/>
    <property type="match status" value="1"/>
</dbReference>
<keyword evidence="11" id="KW-0411">Iron-sulfur</keyword>
<evidence type="ECO:0000256" key="4">
    <source>
        <dbReference type="ARBA" id="ARBA00012045"/>
    </source>
</evidence>
<dbReference type="InterPro" id="IPR000445">
    <property type="entry name" value="HhH_motif"/>
</dbReference>
<dbReference type="InterPro" id="IPR023170">
    <property type="entry name" value="HhH_base_excis_C"/>
</dbReference>
<dbReference type="CDD" id="cd00056">
    <property type="entry name" value="ENDO3c"/>
    <property type="match status" value="1"/>
</dbReference>
<dbReference type="InterPro" id="IPR003265">
    <property type="entry name" value="HhH-GPD_domain"/>
</dbReference>
<evidence type="ECO:0000256" key="10">
    <source>
        <dbReference type="ARBA" id="ARBA00023004"/>
    </source>
</evidence>
<keyword evidence="9" id="KW-0378">Hydrolase</keyword>
<dbReference type="GO" id="GO:0006298">
    <property type="term" value="P:mismatch repair"/>
    <property type="evidence" value="ECO:0007669"/>
    <property type="project" value="TreeGrafter"/>
</dbReference>
<protein>
    <recommendedName>
        <fullName evidence="5">Adenine DNA glycosylase</fullName>
        <ecNumber evidence="4">3.2.2.31</ecNumber>
    </recommendedName>
</protein>
<evidence type="ECO:0000256" key="12">
    <source>
        <dbReference type="ARBA" id="ARBA00023204"/>
    </source>
</evidence>
<dbReference type="Gene3D" id="1.10.1670.10">
    <property type="entry name" value="Helix-hairpin-Helix base-excision DNA repair enzymes (C-terminal)"/>
    <property type="match status" value="1"/>
</dbReference>
<keyword evidence="12" id="KW-0234">DNA repair</keyword>
<evidence type="ECO:0000256" key="14">
    <source>
        <dbReference type="SAM" id="MobiDB-lite"/>
    </source>
</evidence>
<keyword evidence="13" id="KW-0326">Glycosidase</keyword>
<dbReference type="GO" id="GO:0046872">
    <property type="term" value="F:metal ion binding"/>
    <property type="evidence" value="ECO:0007669"/>
    <property type="project" value="UniProtKB-KW"/>
</dbReference>
<evidence type="ECO:0000313" key="16">
    <source>
        <dbReference type="EMBL" id="GHE40993.1"/>
    </source>
</evidence>
<evidence type="ECO:0000256" key="7">
    <source>
        <dbReference type="ARBA" id="ARBA00022723"/>
    </source>
</evidence>
<dbReference type="SUPFAM" id="SSF48150">
    <property type="entry name" value="DNA-glycosylase"/>
    <property type="match status" value="1"/>
</dbReference>
<dbReference type="GO" id="GO:0000701">
    <property type="term" value="F:purine-specific mismatch base pair DNA N-glycosylase activity"/>
    <property type="evidence" value="ECO:0007669"/>
    <property type="project" value="UniProtKB-EC"/>
</dbReference>
<feature type="region of interest" description="Disordered" evidence="14">
    <location>
        <begin position="1"/>
        <end position="87"/>
    </location>
</feature>
<proteinExistence type="inferred from homology"/>
<dbReference type="InterPro" id="IPR011257">
    <property type="entry name" value="DNA_glycosylase"/>
</dbReference>
<dbReference type="PROSITE" id="PS01155">
    <property type="entry name" value="ENDONUCLEASE_III_2"/>
    <property type="match status" value="1"/>
</dbReference>
<dbReference type="Pfam" id="PF00730">
    <property type="entry name" value="HhH-GPD"/>
    <property type="match status" value="1"/>
</dbReference>
<keyword evidence="10" id="KW-0408">Iron</keyword>
<dbReference type="GO" id="GO:0034039">
    <property type="term" value="F:8-oxo-7,8-dihydroguanine DNA N-glycosylase activity"/>
    <property type="evidence" value="ECO:0007669"/>
    <property type="project" value="TreeGrafter"/>
</dbReference>